<keyword evidence="3 6" id="KW-0648">Protein biosynthesis</keyword>
<dbReference type="InterPro" id="IPR014039">
    <property type="entry name" value="Transl_elong_EFTs/EF1B_dimer"/>
</dbReference>
<dbReference type="AlphaFoldDB" id="R4G2Z9"/>
<comment type="similarity">
    <text evidence="1 6 7">Belongs to the EF-Ts family.</text>
</comment>
<proteinExistence type="evidence at transcript level"/>
<feature type="domain" description="Translation elongation factor EFTs/EF1B dimerisation" evidence="8">
    <location>
        <begin position="92"/>
        <end position="239"/>
    </location>
</feature>
<dbReference type="GeneID" id="141455706"/>
<dbReference type="OMA" id="QEYMLDD"/>
<dbReference type="HOGENOM" id="CLU_047155_4_0_1"/>
<protein>
    <recommendedName>
        <fullName evidence="6">Elongation factor Ts, mitochondrial</fullName>
        <shortName evidence="6">EF-Ts</shortName>
        <shortName evidence="6">EF-TsMt</shortName>
    </recommendedName>
</protein>
<evidence type="ECO:0000256" key="6">
    <source>
        <dbReference type="HAMAP-Rule" id="MF_03135"/>
    </source>
</evidence>
<dbReference type="Gene3D" id="3.30.479.20">
    <property type="entry name" value="Elongation factor Ts, dimerisation domain"/>
    <property type="match status" value="2"/>
</dbReference>
<reference evidence="11" key="2">
    <citation type="submission" date="2015-04" db="EMBL/GenBank/DDBJ databases">
        <authorList>
            <person name="Wilson R.K."/>
            <person name="Warren W."/>
            <person name="Dotson E."/>
            <person name="Oliveira P.L."/>
        </authorList>
    </citation>
    <scope>NUCLEOTIDE SEQUENCE</scope>
</reference>
<keyword evidence="4" id="KW-0809">Transit peptide</keyword>
<dbReference type="InterPro" id="IPR009060">
    <property type="entry name" value="UBA-like_sf"/>
</dbReference>
<comment type="function">
    <text evidence="6 7">Associates with the EF-Tu.GDP complex and induces the exchange of GDP to GTP. It remains bound to the aminoacyl-tRNA.EF-Tu.GTP complex up to the GTP hydrolysis stage on the ribosome.</text>
</comment>
<name>R4G2Z9_RHOPR</name>
<dbReference type="EMBL" id="GAHY01002136">
    <property type="protein sequence ID" value="JAA75374.1"/>
    <property type="molecule type" value="mRNA"/>
</dbReference>
<reference evidence="10" key="3">
    <citation type="submission" date="2015-05" db="UniProtKB">
        <authorList>
            <consortium name="EnsemblMetazoa"/>
        </authorList>
    </citation>
    <scope>IDENTIFICATION</scope>
</reference>
<dbReference type="InParanoid" id="R4G2Z9"/>
<dbReference type="PANTHER" id="PTHR11741:SF0">
    <property type="entry name" value="ELONGATION FACTOR TS, MITOCHONDRIAL"/>
    <property type="match status" value="1"/>
</dbReference>
<sequence>MTHKNFLRLLHANNILRATFNKNDLAKLRKKTGYTFSNCKKALEVNNNDIALAEKWLKEQAQALGWSKATKLEGRSTLQGLIGLTMSNESSLLVEVNCETDFVARNKSFVSFVEMSLDTCLKHCQQHSDSNSLAKINLGNKDLKAIIGPEGKSLADHAALTISKLGENIQLRRATYLKNPGNVYLAGYTHPSSEKMTARVHTGKYGSLVAYTSASNNSTVQQVARQICQHIVGMNPAKIGVRGEDEPMENKDEESVMIYQDFLIDPSVTVEQLIEDVGINIIDFIRFECGEQIEDVGVPVEVSQNS</sequence>
<comment type="subcellular location">
    <subcellularLocation>
        <location evidence="6">Mitochondrion</location>
    </subcellularLocation>
</comment>
<evidence type="ECO:0000256" key="4">
    <source>
        <dbReference type="ARBA" id="ARBA00022946"/>
    </source>
</evidence>
<keyword evidence="11" id="KW-1185">Reference proteome</keyword>
<evidence type="ECO:0000256" key="7">
    <source>
        <dbReference type="RuleBase" id="RU000642"/>
    </source>
</evidence>
<organism evidence="9">
    <name type="scientific">Rhodnius prolixus</name>
    <name type="common">Triatomid bug</name>
    <dbReference type="NCBI Taxonomy" id="13249"/>
    <lineage>
        <taxon>Eukaryota</taxon>
        <taxon>Metazoa</taxon>
        <taxon>Ecdysozoa</taxon>
        <taxon>Arthropoda</taxon>
        <taxon>Hexapoda</taxon>
        <taxon>Insecta</taxon>
        <taxon>Pterygota</taxon>
        <taxon>Neoptera</taxon>
        <taxon>Paraneoptera</taxon>
        <taxon>Hemiptera</taxon>
        <taxon>Heteroptera</taxon>
        <taxon>Panheteroptera</taxon>
        <taxon>Cimicomorpha</taxon>
        <taxon>Reduviidae</taxon>
        <taxon>Triatominae</taxon>
        <taxon>Rhodnius</taxon>
    </lineage>
</organism>
<dbReference type="InterPro" id="IPR036402">
    <property type="entry name" value="EF-Ts_dimer_sf"/>
</dbReference>
<dbReference type="PANTHER" id="PTHR11741">
    <property type="entry name" value="ELONGATION FACTOR TS"/>
    <property type="match status" value="1"/>
</dbReference>
<dbReference type="STRING" id="13249.R4G2Z9"/>
<evidence type="ECO:0000313" key="10">
    <source>
        <dbReference type="EnsemblMetazoa" id="RPRC009177-PA"/>
    </source>
</evidence>
<dbReference type="Pfam" id="PF25025">
    <property type="entry name" value="EF-Ts_N"/>
    <property type="match status" value="1"/>
</dbReference>
<keyword evidence="5 6" id="KW-0496">Mitochondrion</keyword>
<dbReference type="FunCoup" id="R4G2Z9">
    <property type="interactions" value="1743"/>
</dbReference>
<evidence type="ECO:0000256" key="5">
    <source>
        <dbReference type="ARBA" id="ARBA00023128"/>
    </source>
</evidence>
<dbReference type="Proteomes" id="UP000015103">
    <property type="component" value="Unassembled WGS sequence"/>
</dbReference>
<dbReference type="HAMAP" id="MF_00050">
    <property type="entry name" value="EF_Ts"/>
    <property type="match status" value="1"/>
</dbReference>
<evidence type="ECO:0000313" key="11">
    <source>
        <dbReference type="Proteomes" id="UP000015103"/>
    </source>
</evidence>
<dbReference type="GO" id="GO:0070125">
    <property type="term" value="P:mitochondrial translational elongation"/>
    <property type="evidence" value="ECO:0007669"/>
    <property type="project" value="TreeGrafter"/>
</dbReference>
<evidence type="ECO:0000313" key="9">
    <source>
        <dbReference type="EMBL" id="JAA75374.1"/>
    </source>
</evidence>
<dbReference type="Gene3D" id="1.10.8.10">
    <property type="entry name" value="DNA helicase RuvA subunit, C-terminal domain"/>
    <property type="match status" value="1"/>
</dbReference>
<dbReference type="eggNOG" id="KOG1071">
    <property type="taxonomic scope" value="Eukaryota"/>
</dbReference>
<dbReference type="NCBIfam" id="TIGR00116">
    <property type="entry name" value="tsf"/>
    <property type="match status" value="1"/>
</dbReference>
<dbReference type="SUPFAM" id="SSF46934">
    <property type="entry name" value="UBA-like"/>
    <property type="match status" value="1"/>
</dbReference>
<dbReference type="VEuPathDB" id="VectorBase:RPRC009177"/>
<dbReference type="InterPro" id="IPR018101">
    <property type="entry name" value="Transl_elong_Ts_CS"/>
</dbReference>
<dbReference type="InterPro" id="IPR001816">
    <property type="entry name" value="Transl_elong_EFTs/EF1B"/>
</dbReference>
<evidence type="ECO:0000256" key="1">
    <source>
        <dbReference type="ARBA" id="ARBA00005532"/>
    </source>
</evidence>
<dbReference type="CDD" id="cd14275">
    <property type="entry name" value="UBA_EF-Ts"/>
    <property type="match status" value="1"/>
</dbReference>
<evidence type="ECO:0000259" key="8">
    <source>
        <dbReference type="Pfam" id="PF00889"/>
    </source>
</evidence>
<accession>R4G2Z9</accession>
<evidence type="ECO:0000256" key="2">
    <source>
        <dbReference type="ARBA" id="ARBA00022768"/>
    </source>
</evidence>
<dbReference type="PROSITE" id="PS01127">
    <property type="entry name" value="EF_TS_2"/>
    <property type="match status" value="1"/>
</dbReference>
<dbReference type="GO" id="GO:0003746">
    <property type="term" value="F:translation elongation factor activity"/>
    <property type="evidence" value="ECO:0007669"/>
    <property type="project" value="UniProtKB-UniRule"/>
</dbReference>
<dbReference type="RefSeq" id="XP_073987074.1">
    <property type="nucleotide sequence ID" value="XM_074130973.1"/>
</dbReference>
<dbReference type="Pfam" id="PF00889">
    <property type="entry name" value="EF_TS"/>
    <property type="match status" value="1"/>
</dbReference>
<dbReference type="SUPFAM" id="SSF54713">
    <property type="entry name" value="Elongation factor Ts (EF-Ts), dimerisation domain"/>
    <property type="match status" value="1"/>
</dbReference>
<keyword evidence="2 6" id="KW-0251">Elongation factor</keyword>
<dbReference type="FunFam" id="1.10.8.10:FF:000031">
    <property type="entry name" value="Elongation factor Ts, mitochondrial"/>
    <property type="match status" value="1"/>
</dbReference>
<dbReference type="EnsemblMetazoa" id="RPRC009177-RA">
    <property type="protein sequence ID" value="RPRC009177-PA"/>
    <property type="gene ID" value="RPRC009177"/>
</dbReference>
<reference evidence="9" key="1">
    <citation type="submission" date="2013-04" db="EMBL/GenBank/DDBJ databases">
        <title>An insight into the transcriptome of the digestive tract of the blood sucking bug, Rhodnius prolixus.</title>
        <authorList>
            <person name="Ribeiro J.M.C."/>
            <person name="Genta F.A."/>
            <person name="Sorgine M.H.F."/>
            <person name="Paiva-Silva G.O."/>
            <person name="Majerowicz D."/>
            <person name="Medeiros M."/>
            <person name="Koerich L."/>
            <person name="Terra W.R."/>
            <person name="Ferreira C."/>
            <person name="Pimentel A.C."/>
            <person name="Bisch P.M."/>
            <person name="Diniz M.M.P."/>
            <person name="Nascimento R."/>
            <person name="Salmon D."/>
            <person name="Silber A.M."/>
            <person name="Alves M."/>
            <person name="Oliveira M.F."/>
            <person name="Gondim K.C."/>
            <person name="Silva Neto M.A.C."/>
            <person name="Atella G.C."/>
            <person name="Araujo H."/>
            <person name="Dias F.S."/>
            <person name="Polycarpo C.R."/>
            <person name="Fampa P."/>
            <person name="Melo A.C."/>
            <person name="Tanaka A.S."/>
            <person name="Balczun C."/>
            <person name="Oliveira J.H.M."/>
            <person name="Goncalves R."/>
            <person name="Lazoski C."/>
            <person name="Pereira M.A."/>
            <person name="Rivera-Pomar R."/>
            <person name="Diambra L."/>
            <person name="Schaub G.A."/>
            <person name="Garcia E.S."/>
            <person name="Azambuja P."/>
            <person name="Braz G.R.C."/>
            <person name="Oliveira P.L."/>
        </authorList>
    </citation>
    <scope>NUCLEOTIDE SEQUENCE</scope>
</reference>
<dbReference type="GO" id="GO:0005739">
    <property type="term" value="C:mitochondrion"/>
    <property type="evidence" value="ECO:0007669"/>
    <property type="project" value="UniProtKB-SubCell"/>
</dbReference>
<evidence type="ECO:0000256" key="3">
    <source>
        <dbReference type="ARBA" id="ARBA00022917"/>
    </source>
</evidence>
<dbReference type="EMBL" id="ACPB03001414">
    <property type="status" value="NOT_ANNOTATED_CDS"/>
    <property type="molecule type" value="Genomic_DNA"/>
</dbReference>